<proteinExistence type="predicted"/>
<organism evidence="1 2">
    <name type="scientific">Candidatus Gottesmanbacteria bacterium GW2011_GWB1_49_7</name>
    <dbReference type="NCBI Taxonomy" id="1618448"/>
    <lineage>
        <taxon>Bacteria</taxon>
        <taxon>Candidatus Gottesmaniibacteriota</taxon>
    </lineage>
</organism>
<dbReference type="AlphaFoldDB" id="A0A0G1W436"/>
<protein>
    <submittedName>
        <fullName evidence="1">Uncharacterized protein</fullName>
    </submittedName>
</protein>
<gene>
    <name evidence="1" type="ORF">UY48_C0002G0046</name>
</gene>
<sequence>MKALTLESVDMETGEVGGEDGISLLWSRSGRQVRIIGREAYSPDADAIMNLAEARTYYEKLQGDVLSEWEVTVGDAETFFAEEE</sequence>
<dbReference type="EMBL" id="LCQD01000002">
    <property type="protein sequence ID" value="KKW13355.1"/>
    <property type="molecule type" value="Genomic_DNA"/>
</dbReference>
<reference evidence="1 2" key="1">
    <citation type="journal article" date="2015" name="Nature">
        <title>rRNA introns, odd ribosomes, and small enigmatic genomes across a large radiation of phyla.</title>
        <authorList>
            <person name="Brown C.T."/>
            <person name="Hug L.A."/>
            <person name="Thomas B.C."/>
            <person name="Sharon I."/>
            <person name="Castelle C.J."/>
            <person name="Singh A."/>
            <person name="Wilkins M.J."/>
            <person name="Williams K.H."/>
            <person name="Banfield J.F."/>
        </authorList>
    </citation>
    <scope>NUCLEOTIDE SEQUENCE [LARGE SCALE GENOMIC DNA]</scope>
</reference>
<accession>A0A0G1W436</accession>
<evidence type="ECO:0000313" key="2">
    <source>
        <dbReference type="Proteomes" id="UP000034588"/>
    </source>
</evidence>
<comment type="caution">
    <text evidence="1">The sequence shown here is derived from an EMBL/GenBank/DDBJ whole genome shotgun (WGS) entry which is preliminary data.</text>
</comment>
<name>A0A0G1W436_9BACT</name>
<evidence type="ECO:0000313" key="1">
    <source>
        <dbReference type="EMBL" id="KKW13355.1"/>
    </source>
</evidence>
<dbReference type="Proteomes" id="UP000034588">
    <property type="component" value="Unassembled WGS sequence"/>
</dbReference>